<organism evidence="1 2">
    <name type="scientific">Colletotrichum zoysiae</name>
    <dbReference type="NCBI Taxonomy" id="1216348"/>
    <lineage>
        <taxon>Eukaryota</taxon>
        <taxon>Fungi</taxon>
        <taxon>Dikarya</taxon>
        <taxon>Ascomycota</taxon>
        <taxon>Pezizomycotina</taxon>
        <taxon>Sordariomycetes</taxon>
        <taxon>Hypocreomycetidae</taxon>
        <taxon>Glomerellales</taxon>
        <taxon>Glomerellaceae</taxon>
        <taxon>Colletotrichum</taxon>
        <taxon>Colletotrichum graminicola species complex</taxon>
    </lineage>
</organism>
<sequence length="106" mass="11742">MLLPGRLVCFVCPFTRKRSRATSCSTWENGRMPVLQLERLPLCRLYLCCSHKQLASLLVVVRLSRLLTSVPAIDAAGLRSEEVATTDDGDSCCVSPSSYTLFLLSF</sequence>
<proteinExistence type="predicted"/>
<accession>A0AAD9M7B1</accession>
<gene>
    <name evidence="1" type="ORF">LX32DRAFT_285535</name>
</gene>
<reference evidence="1" key="1">
    <citation type="submission" date="2021-06" db="EMBL/GenBank/DDBJ databases">
        <title>Comparative genomics, transcriptomics and evolutionary studies reveal genomic signatures of adaptation to plant cell wall in hemibiotrophic fungi.</title>
        <authorList>
            <consortium name="DOE Joint Genome Institute"/>
            <person name="Baroncelli R."/>
            <person name="Diaz J.F."/>
            <person name="Benocci T."/>
            <person name="Peng M."/>
            <person name="Battaglia E."/>
            <person name="Haridas S."/>
            <person name="Andreopoulos W."/>
            <person name="Labutti K."/>
            <person name="Pangilinan J."/>
            <person name="Floch G.L."/>
            <person name="Makela M.R."/>
            <person name="Henrissat B."/>
            <person name="Grigoriev I.V."/>
            <person name="Crouch J.A."/>
            <person name="De Vries R.P."/>
            <person name="Sukno S.A."/>
            <person name="Thon M.R."/>
        </authorList>
    </citation>
    <scope>NUCLEOTIDE SEQUENCE</scope>
    <source>
        <strain evidence="1">MAFF235873</strain>
    </source>
</reference>
<keyword evidence="2" id="KW-1185">Reference proteome</keyword>
<evidence type="ECO:0000313" key="1">
    <source>
        <dbReference type="EMBL" id="KAK2031303.1"/>
    </source>
</evidence>
<evidence type="ECO:0000313" key="2">
    <source>
        <dbReference type="Proteomes" id="UP001232148"/>
    </source>
</evidence>
<name>A0AAD9M7B1_9PEZI</name>
<comment type="caution">
    <text evidence="1">The sequence shown here is derived from an EMBL/GenBank/DDBJ whole genome shotgun (WGS) entry which is preliminary data.</text>
</comment>
<dbReference type="AlphaFoldDB" id="A0AAD9M7B1"/>
<dbReference type="EMBL" id="MU842842">
    <property type="protein sequence ID" value="KAK2031303.1"/>
    <property type="molecule type" value="Genomic_DNA"/>
</dbReference>
<dbReference type="Proteomes" id="UP001232148">
    <property type="component" value="Unassembled WGS sequence"/>
</dbReference>
<protein>
    <submittedName>
        <fullName evidence="1">Uncharacterized protein</fullName>
    </submittedName>
</protein>